<dbReference type="SUPFAM" id="SSF46785">
    <property type="entry name" value="Winged helix' DNA-binding domain"/>
    <property type="match status" value="1"/>
</dbReference>
<dbReference type="Proteomes" id="UP001597417">
    <property type="component" value="Unassembled WGS sequence"/>
</dbReference>
<reference evidence="3" key="1">
    <citation type="journal article" date="2019" name="Int. J. Syst. Evol. Microbiol.">
        <title>The Global Catalogue of Microorganisms (GCM) 10K type strain sequencing project: providing services to taxonomists for standard genome sequencing and annotation.</title>
        <authorList>
            <consortium name="The Broad Institute Genomics Platform"/>
            <consortium name="The Broad Institute Genome Sequencing Center for Infectious Disease"/>
            <person name="Wu L."/>
            <person name="Ma J."/>
        </authorList>
    </citation>
    <scope>NUCLEOTIDE SEQUENCE [LARGE SCALE GENOMIC DNA]</scope>
    <source>
        <strain evidence="3">CGMCC 4.7645</strain>
    </source>
</reference>
<gene>
    <name evidence="2" type="ORF">ACFSXZ_18265</name>
</gene>
<dbReference type="RefSeq" id="WP_378266218.1">
    <property type="nucleotide sequence ID" value="NZ_JBHUKR010000007.1"/>
</dbReference>
<dbReference type="InterPro" id="IPR039422">
    <property type="entry name" value="MarR/SlyA-like"/>
</dbReference>
<dbReference type="PRINTS" id="PR00598">
    <property type="entry name" value="HTHMARR"/>
</dbReference>
<dbReference type="InterPro" id="IPR000835">
    <property type="entry name" value="HTH_MarR-typ"/>
</dbReference>
<organism evidence="2 3">
    <name type="scientific">Amycolatopsis pigmentata</name>
    <dbReference type="NCBI Taxonomy" id="450801"/>
    <lineage>
        <taxon>Bacteria</taxon>
        <taxon>Bacillati</taxon>
        <taxon>Actinomycetota</taxon>
        <taxon>Actinomycetes</taxon>
        <taxon>Pseudonocardiales</taxon>
        <taxon>Pseudonocardiaceae</taxon>
        <taxon>Amycolatopsis</taxon>
    </lineage>
</organism>
<dbReference type="InterPro" id="IPR036388">
    <property type="entry name" value="WH-like_DNA-bd_sf"/>
</dbReference>
<protein>
    <submittedName>
        <fullName evidence="2">MarR family winged helix-turn-helix transcriptional regulator</fullName>
    </submittedName>
</protein>
<dbReference type="EMBL" id="JBHUKR010000007">
    <property type="protein sequence ID" value="MFD2418271.1"/>
    <property type="molecule type" value="Genomic_DNA"/>
</dbReference>
<accession>A0ABW5FWI8</accession>
<name>A0ABW5FWI8_9PSEU</name>
<dbReference type="PANTHER" id="PTHR33164:SF106">
    <property type="entry name" value="TRANSCRIPTIONAL REGULATORY PROTEIN"/>
    <property type="match status" value="1"/>
</dbReference>
<keyword evidence="3" id="KW-1185">Reference proteome</keyword>
<evidence type="ECO:0000313" key="3">
    <source>
        <dbReference type="Proteomes" id="UP001597417"/>
    </source>
</evidence>
<dbReference type="PROSITE" id="PS50995">
    <property type="entry name" value="HTH_MARR_2"/>
    <property type="match status" value="1"/>
</dbReference>
<dbReference type="InterPro" id="IPR036390">
    <property type="entry name" value="WH_DNA-bd_sf"/>
</dbReference>
<sequence length="160" mass="18338">MTDRAAARRRRQLTNVVKEALRDLNMQMALLNRRLGGKVELKDTEWTCLDLLNRQGPLSPTELARRAGQHPATITGVLDRLERGGWVTRERDPESTDRRAVTVRALRERNQELYRTFAGMNKRMDALCRGYSEPELEVIADFLRRTTEAGQVSTEELDTA</sequence>
<dbReference type="PANTHER" id="PTHR33164">
    <property type="entry name" value="TRANSCRIPTIONAL REGULATOR, MARR FAMILY"/>
    <property type="match status" value="1"/>
</dbReference>
<dbReference type="SMART" id="SM00347">
    <property type="entry name" value="HTH_MARR"/>
    <property type="match status" value="1"/>
</dbReference>
<feature type="domain" description="HTH marR-type" evidence="1">
    <location>
        <begin position="10"/>
        <end position="148"/>
    </location>
</feature>
<comment type="caution">
    <text evidence="2">The sequence shown here is derived from an EMBL/GenBank/DDBJ whole genome shotgun (WGS) entry which is preliminary data.</text>
</comment>
<dbReference type="Gene3D" id="1.10.10.10">
    <property type="entry name" value="Winged helix-like DNA-binding domain superfamily/Winged helix DNA-binding domain"/>
    <property type="match status" value="1"/>
</dbReference>
<dbReference type="Pfam" id="PF01047">
    <property type="entry name" value="MarR"/>
    <property type="match status" value="1"/>
</dbReference>
<evidence type="ECO:0000313" key="2">
    <source>
        <dbReference type="EMBL" id="MFD2418271.1"/>
    </source>
</evidence>
<proteinExistence type="predicted"/>
<evidence type="ECO:0000259" key="1">
    <source>
        <dbReference type="PROSITE" id="PS50995"/>
    </source>
</evidence>